<name>A0A8S1J1Y9_9CHLO</name>
<evidence type="ECO:0000256" key="21">
    <source>
        <dbReference type="SAM" id="Phobius"/>
    </source>
</evidence>
<comment type="catalytic activity">
    <reaction evidence="17">
        <text>15-deoxy-Delta(12,14)-prostaglandin J2 + glutathione = 15-deoxy-Delta(12,14)-prostaglandin J2-S-(R)-glutathione</text>
        <dbReference type="Rhea" id="RHEA:75963"/>
        <dbReference type="ChEBI" id="CHEBI:57925"/>
        <dbReference type="ChEBI" id="CHEBI:85236"/>
        <dbReference type="ChEBI" id="CHEBI:194498"/>
    </reaction>
    <physiologicalReaction direction="left-to-right" evidence="17">
        <dbReference type="Rhea" id="RHEA:75964"/>
    </physiologicalReaction>
</comment>
<comment type="pathway">
    <text evidence="13">Lipid metabolism; leukotriene C4 biosynthesis.</text>
</comment>
<dbReference type="OrthoDB" id="410651at2759"/>
<dbReference type="InterPro" id="IPR050997">
    <property type="entry name" value="MAPEG"/>
</dbReference>
<evidence type="ECO:0000256" key="16">
    <source>
        <dbReference type="ARBA" id="ARBA00049298"/>
    </source>
</evidence>
<evidence type="ECO:0000256" key="7">
    <source>
        <dbReference type="ARBA" id="ARBA00023098"/>
    </source>
</evidence>
<gene>
    <name evidence="22" type="ORF">OSTQU699_LOCUS5531</name>
</gene>
<dbReference type="PANTHER" id="PTHR10250:SF26">
    <property type="entry name" value="GLUTATHIONE S-TRANSFERASE 3, MITOCHONDRIAL"/>
    <property type="match status" value="1"/>
</dbReference>
<dbReference type="EC" id="4.4.1.20" evidence="15"/>
<dbReference type="InterPro" id="IPR023352">
    <property type="entry name" value="MAPEG-like_dom_sf"/>
</dbReference>
<keyword evidence="9 21" id="KW-0472">Membrane</keyword>
<keyword evidence="7" id="KW-0443">Lipid metabolism</keyword>
<protein>
    <recommendedName>
        <fullName evidence="18">Glutathione S-transferase 3, mitochondrial</fullName>
        <ecNumber evidence="15">4.4.1.20</ecNumber>
    </recommendedName>
    <alternativeName>
        <fullName evidence="19">Glutathione peroxidase MGST3</fullName>
    </alternativeName>
    <alternativeName>
        <fullName evidence="20">LTC4 synthase MGST3</fullName>
    </alternativeName>
</protein>
<dbReference type="GO" id="GO:0004602">
    <property type="term" value="F:glutathione peroxidase activity"/>
    <property type="evidence" value="ECO:0007669"/>
    <property type="project" value="TreeGrafter"/>
</dbReference>
<dbReference type="Pfam" id="PF01124">
    <property type="entry name" value="MAPEG"/>
    <property type="match status" value="1"/>
</dbReference>
<dbReference type="SUPFAM" id="SSF161084">
    <property type="entry name" value="MAPEG domain-like"/>
    <property type="match status" value="1"/>
</dbReference>
<reference evidence="22" key="1">
    <citation type="submission" date="2020-12" db="EMBL/GenBank/DDBJ databases">
        <authorList>
            <person name="Iha C."/>
        </authorList>
    </citation>
    <scope>NUCLEOTIDE SEQUENCE</scope>
</reference>
<dbReference type="GO" id="GO:0005741">
    <property type="term" value="C:mitochondrial outer membrane"/>
    <property type="evidence" value="ECO:0007669"/>
    <property type="project" value="UniProtKB-SubCell"/>
</dbReference>
<keyword evidence="4" id="KW-1000">Mitochondrion outer membrane</keyword>
<evidence type="ECO:0000256" key="12">
    <source>
        <dbReference type="ARBA" id="ARBA00023288"/>
    </source>
</evidence>
<keyword evidence="5 21" id="KW-1133">Transmembrane helix</keyword>
<evidence type="ECO:0000256" key="11">
    <source>
        <dbReference type="ARBA" id="ARBA00023239"/>
    </source>
</evidence>
<sequence>MGLELPSEYGYVMASIAGTAFLVQYMAIGVSKARKRYGVEYPKMYMEGDSTDAKIFNCTQRAHQNTLESAPIAMVSNGVLGLAHPLTAASLMTVYAVGRFIYFEGYKSGNPNKRFPGALISMLAYFSSGLTLIVGGIRRTGLF</sequence>
<feature type="transmembrane region" description="Helical" evidence="21">
    <location>
        <begin position="115"/>
        <end position="137"/>
    </location>
</feature>
<feature type="transmembrane region" description="Helical" evidence="21">
    <location>
        <begin position="79"/>
        <end position="103"/>
    </location>
</feature>
<evidence type="ECO:0000256" key="15">
    <source>
        <dbReference type="ARBA" id="ARBA00039056"/>
    </source>
</evidence>
<evidence type="ECO:0000256" key="20">
    <source>
        <dbReference type="ARBA" id="ARBA00076908"/>
    </source>
</evidence>
<evidence type="ECO:0000256" key="6">
    <source>
        <dbReference type="ARBA" id="ARBA00023002"/>
    </source>
</evidence>
<comment type="pathway">
    <text evidence="14">Lipid metabolism; arachidonate metabolism.</text>
</comment>
<comment type="caution">
    <text evidence="22">The sequence shown here is derived from an EMBL/GenBank/DDBJ whole genome shotgun (WGS) entry which is preliminary data.</text>
</comment>
<dbReference type="Gene3D" id="1.20.120.550">
    <property type="entry name" value="Membrane associated eicosanoid/glutathione metabolism-like domain"/>
    <property type="match status" value="1"/>
</dbReference>
<evidence type="ECO:0000313" key="22">
    <source>
        <dbReference type="EMBL" id="CAD7700172.1"/>
    </source>
</evidence>
<dbReference type="GO" id="GO:0006629">
    <property type="term" value="P:lipid metabolic process"/>
    <property type="evidence" value="ECO:0007669"/>
    <property type="project" value="UniProtKB-KW"/>
</dbReference>
<dbReference type="GO" id="GO:0004364">
    <property type="term" value="F:glutathione transferase activity"/>
    <property type="evidence" value="ECO:0007669"/>
    <property type="project" value="TreeGrafter"/>
</dbReference>
<keyword evidence="12" id="KW-0449">Lipoprotein</keyword>
<dbReference type="EMBL" id="CAJHUC010001192">
    <property type="protein sequence ID" value="CAD7700172.1"/>
    <property type="molecule type" value="Genomic_DNA"/>
</dbReference>
<evidence type="ECO:0000256" key="18">
    <source>
        <dbReference type="ARBA" id="ARBA00069748"/>
    </source>
</evidence>
<evidence type="ECO:0000256" key="13">
    <source>
        <dbReference type="ARBA" id="ARBA00037884"/>
    </source>
</evidence>
<evidence type="ECO:0000256" key="2">
    <source>
        <dbReference type="ARBA" id="ARBA00022679"/>
    </source>
</evidence>
<keyword evidence="2" id="KW-0808">Transferase</keyword>
<evidence type="ECO:0000256" key="14">
    <source>
        <dbReference type="ARBA" id="ARBA00037916"/>
    </source>
</evidence>
<evidence type="ECO:0000256" key="1">
    <source>
        <dbReference type="ARBA" id="ARBA00004374"/>
    </source>
</evidence>
<dbReference type="PANTHER" id="PTHR10250">
    <property type="entry name" value="MICROSOMAL GLUTATHIONE S-TRANSFERASE"/>
    <property type="match status" value="1"/>
</dbReference>
<keyword evidence="23" id="KW-1185">Reference proteome</keyword>
<evidence type="ECO:0000256" key="9">
    <source>
        <dbReference type="ARBA" id="ARBA00023136"/>
    </source>
</evidence>
<evidence type="ECO:0000256" key="5">
    <source>
        <dbReference type="ARBA" id="ARBA00022989"/>
    </source>
</evidence>
<dbReference type="GO" id="GO:0006691">
    <property type="term" value="P:leukotriene metabolic process"/>
    <property type="evidence" value="ECO:0007669"/>
    <property type="project" value="UniProtKB-ARBA"/>
</dbReference>
<feature type="transmembrane region" description="Helical" evidence="21">
    <location>
        <begin position="12"/>
        <end position="30"/>
    </location>
</feature>
<keyword evidence="8" id="KW-0496">Mitochondrion</keyword>
<evidence type="ECO:0000256" key="10">
    <source>
        <dbReference type="ARBA" id="ARBA00023139"/>
    </source>
</evidence>
<keyword evidence="3 21" id="KW-0812">Transmembrane</keyword>
<proteinExistence type="predicted"/>
<evidence type="ECO:0000256" key="19">
    <source>
        <dbReference type="ARBA" id="ARBA00075145"/>
    </source>
</evidence>
<evidence type="ECO:0000256" key="8">
    <source>
        <dbReference type="ARBA" id="ARBA00023128"/>
    </source>
</evidence>
<dbReference type="AlphaFoldDB" id="A0A8S1J1Y9"/>
<comment type="catalytic activity">
    <reaction evidence="16">
        <text>leukotriene C4 = leukotriene A4 + glutathione</text>
        <dbReference type="Rhea" id="RHEA:17617"/>
        <dbReference type="ChEBI" id="CHEBI:57463"/>
        <dbReference type="ChEBI" id="CHEBI:57925"/>
        <dbReference type="ChEBI" id="CHEBI:57973"/>
        <dbReference type="EC" id="4.4.1.20"/>
    </reaction>
    <physiologicalReaction direction="right-to-left" evidence="16">
        <dbReference type="Rhea" id="RHEA:17619"/>
    </physiologicalReaction>
</comment>
<keyword evidence="10" id="KW-0564">Palmitate</keyword>
<comment type="subcellular location">
    <subcellularLocation>
        <location evidence="1">Mitochondrion outer membrane</location>
        <topology evidence="1">Multi-pass membrane protein</topology>
    </subcellularLocation>
</comment>
<organism evidence="22 23">
    <name type="scientific">Ostreobium quekettii</name>
    <dbReference type="NCBI Taxonomy" id="121088"/>
    <lineage>
        <taxon>Eukaryota</taxon>
        <taxon>Viridiplantae</taxon>
        <taxon>Chlorophyta</taxon>
        <taxon>core chlorophytes</taxon>
        <taxon>Ulvophyceae</taxon>
        <taxon>TCBD clade</taxon>
        <taxon>Bryopsidales</taxon>
        <taxon>Ostreobineae</taxon>
        <taxon>Ostreobiaceae</taxon>
        <taxon>Ostreobium</taxon>
    </lineage>
</organism>
<evidence type="ECO:0000256" key="3">
    <source>
        <dbReference type="ARBA" id="ARBA00022692"/>
    </source>
</evidence>
<evidence type="ECO:0000313" key="23">
    <source>
        <dbReference type="Proteomes" id="UP000708148"/>
    </source>
</evidence>
<dbReference type="FunFam" id="1.20.120.550:FF:000004">
    <property type="entry name" value="Microsomal glutathione S-transferase 3"/>
    <property type="match status" value="1"/>
</dbReference>
<keyword evidence="6" id="KW-0560">Oxidoreductase</keyword>
<dbReference type="GO" id="GO:0005783">
    <property type="term" value="C:endoplasmic reticulum"/>
    <property type="evidence" value="ECO:0007669"/>
    <property type="project" value="TreeGrafter"/>
</dbReference>
<evidence type="ECO:0000256" key="17">
    <source>
        <dbReference type="ARBA" id="ARBA00051411"/>
    </source>
</evidence>
<accession>A0A8S1J1Y9</accession>
<keyword evidence="11" id="KW-0456">Lyase</keyword>
<dbReference type="Proteomes" id="UP000708148">
    <property type="component" value="Unassembled WGS sequence"/>
</dbReference>
<dbReference type="InterPro" id="IPR001129">
    <property type="entry name" value="Membr-assoc_MAPEG"/>
</dbReference>
<evidence type="ECO:0000256" key="4">
    <source>
        <dbReference type="ARBA" id="ARBA00022787"/>
    </source>
</evidence>
<dbReference type="GO" id="GO:0005635">
    <property type="term" value="C:nuclear envelope"/>
    <property type="evidence" value="ECO:0007669"/>
    <property type="project" value="TreeGrafter"/>
</dbReference>
<dbReference type="GO" id="GO:0004464">
    <property type="term" value="F:leukotriene-C4 synthase activity"/>
    <property type="evidence" value="ECO:0007669"/>
    <property type="project" value="UniProtKB-EC"/>
</dbReference>